<gene>
    <name evidence="6" type="ORF">JOC49_001985</name>
</gene>
<dbReference type="RefSeq" id="WP_204664847.1">
    <property type="nucleotide sequence ID" value="NZ_JAFBDT010000018.1"/>
</dbReference>
<keyword evidence="2" id="KW-0805">Transcription regulation</keyword>
<keyword evidence="4" id="KW-0804">Transcription</keyword>
<comment type="similarity">
    <text evidence="1">Belongs to the LysR transcriptional regulatory family.</text>
</comment>
<dbReference type="InterPro" id="IPR036390">
    <property type="entry name" value="WH_DNA-bd_sf"/>
</dbReference>
<dbReference type="InterPro" id="IPR005119">
    <property type="entry name" value="LysR_subst-bd"/>
</dbReference>
<dbReference type="PROSITE" id="PS50931">
    <property type="entry name" value="HTH_LYSR"/>
    <property type="match status" value="1"/>
</dbReference>
<keyword evidence="3 6" id="KW-0238">DNA-binding</keyword>
<evidence type="ECO:0000313" key="6">
    <source>
        <dbReference type="EMBL" id="MBM7562425.1"/>
    </source>
</evidence>
<dbReference type="PANTHER" id="PTHR30126:SF64">
    <property type="entry name" value="HTH-TYPE TRANSCRIPTIONAL REGULATOR CITR"/>
    <property type="match status" value="1"/>
</dbReference>
<keyword evidence="7" id="KW-1185">Reference proteome</keyword>
<comment type="caution">
    <text evidence="6">The sequence shown here is derived from an EMBL/GenBank/DDBJ whole genome shotgun (WGS) entry which is preliminary data.</text>
</comment>
<evidence type="ECO:0000313" key="7">
    <source>
        <dbReference type="Proteomes" id="UP000767854"/>
    </source>
</evidence>
<protein>
    <submittedName>
        <fullName evidence="6">DNA-binding transcriptional LysR family regulator</fullName>
    </submittedName>
</protein>
<dbReference type="Proteomes" id="UP000767854">
    <property type="component" value="Unassembled WGS sequence"/>
</dbReference>
<dbReference type="InterPro" id="IPR000847">
    <property type="entry name" value="LysR_HTH_N"/>
</dbReference>
<name>A0ABS2MSQ2_9FIRM</name>
<proteinExistence type="inferred from homology"/>
<evidence type="ECO:0000259" key="5">
    <source>
        <dbReference type="PROSITE" id="PS50931"/>
    </source>
</evidence>
<dbReference type="EMBL" id="JAFBDT010000018">
    <property type="protein sequence ID" value="MBM7562425.1"/>
    <property type="molecule type" value="Genomic_DNA"/>
</dbReference>
<dbReference type="Pfam" id="PF00126">
    <property type="entry name" value="HTH_1"/>
    <property type="match status" value="1"/>
</dbReference>
<dbReference type="PRINTS" id="PR00039">
    <property type="entry name" value="HTHLYSR"/>
</dbReference>
<reference evidence="6 7" key="1">
    <citation type="submission" date="2021-01" db="EMBL/GenBank/DDBJ databases">
        <title>Genomic Encyclopedia of Type Strains, Phase IV (KMG-IV): sequencing the most valuable type-strain genomes for metagenomic binning, comparative biology and taxonomic classification.</title>
        <authorList>
            <person name="Goeker M."/>
        </authorList>
    </citation>
    <scope>NUCLEOTIDE SEQUENCE [LARGE SCALE GENOMIC DNA]</scope>
    <source>
        <strain evidence="6 7">DSM 24436</strain>
    </source>
</reference>
<evidence type="ECO:0000256" key="1">
    <source>
        <dbReference type="ARBA" id="ARBA00009437"/>
    </source>
</evidence>
<dbReference type="SUPFAM" id="SSF53850">
    <property type="entry name" value="Periplasmic binding protein-like II"/>
    <property type="match status" value="1"/>
</dbReference>
<dbReference type="SUPFAM" id="SSF46785">
    <property type="entry name" value="Winged helix' DNA-binding domain"/>
    <property type="match status" value="1"/>
</dbReference>
<dbReference type="PANTHER" id="PTHR30126">
    <property type="entry name" value="HTH-TYPE TRANSCRIPTIONAL REGULATOR"/>
    <property type="match status" value="1"/>
</dbReference>
<evidence type="ECO:0000256" key="4">
    <source>
        <dbReference type="ARBA" id="ARBA00023163"/>
    </source>
</evidence>
<dbReference type="InterPro" id="IPR036388">
    <property type="entry name" value="WH-like_DNA-bd_sf"/>
</dbReference>
<organism evidence="6 7">
    <name type="scientific">Fusibacter tunisiensis</name>
    <dbReference type="NCBI Taxonomy" id="1008308"/>
    <lineage>
        <taxon>Bacteria</taxon>
        <taxon>Bacillati</taxon>
        <taxon>Bacillota</taxon>
        <taxon>Clostridia</taxon>
        <taxon>Eubacteriales</taxon>
        <taxon>Eubacteriales Family XII. Incertae Sedis</taxon>
        <taxon>Fusibacter</taxon>
    </lineage>
</organism>
<dbReference type="Gene3D" id="1.10.10.10">
    <property type="entry name" value="Winged helix-like DNA-binding domain superfamily/Winged helix DNA-binding domain"/>
    <property type="match status" value="1"/>
</dbReference>
<evidence type="ECO:0000256" key="3">
    <source>
        <dbReference type="ARBA" id="ARBA00023125"/>
    </source>
</evidence>
<dbReference type="GO" id="GO:0003677">
    <property type="term" value="F:DNA binding"/>
    <property type="evidence" value="ECO:0007669"/>
    <property type="project" value="UniProtKB-KW"/>
</dbReference>
<sequence>MYTYKQLKILHKIVEAGGFSKAASELYLTQPAVSWQIKSMEEAIGLPLIERYESGLKLTAVGEIVMRHADIIIQQFSNLNTEIEQFKCHHNTSLILAASSIPGEFILPYILNEFKLDHPDVVAKLIIVDSHQVTEHVLTGKSCFGISGYIADHPLLDAIPWKNEHLKLVVSEKHSRKIFDPKQETLIIREIGSGTRNTTEDFLKTIGYSVSDFKEVIEFGSSRACLSAIESGMGLGWLSEYAIQDALQLSKIREMDTKYAIKRSLYIITHKHRKLSKIAQHLIENLVTDL</sequence>
<dbReference type="Pfam" id="PF03466">
    <property type="entry name" value="LysR_substrate"/>
    <property type="match status" value="1"/>
</dbReference>
<feature type="domain" description="HTH lysR-type" evidence="5">
    <location>
        <begin position="1"/>
        <end position="59"/>
    </location>
</feature>
<accession>A0ABS2MSQ2</accession>
<evidence type="ECO:0000256" key="2">
    <source>
        <dbReference type="ARBA" id="ARBA00023015"/>
    </source>
</evidence>
<dbReference type="Gene3D" id="3.40.190.290">
    <property type="match status" value="1"/>
</dbReference>